<dbReference type="Pfam" id="PF05954">
    <property type="entry name" value="Phage_GPD"/>
    <property type="match status" value="1"/>
</dbReference>
<dbReference type="SUPFAM" id="SSF69255">
    <property type="entry name" value="gp5 N-terminal domain-like"/>
    <property type="match status" value="1"/>
</dbReference>
<keyword evidence="2" id="KW-1185">Reference proteome</keyword>
<evidence type="ECO:0000313" key="1">
    <source>
        <dbReference type="EMBL" id="UXZ97113.1"/>
    </source>
</evidence>
<sequence length="469" mass="52013">MSGPAVAHHFNLDIAPLFRRLQVLSFTGTEAISEPFVFELEVLIDEPYLDQQSLMYRAAFLSFQDDKTGVHGQIHSVMRSHFKPGPACYRLSIGPRLACLGQRYTPRVFQQMSTPQIISRLLMEHGIREDSYRFDLRAEYQERDFCAQYRESDLQLLQRLCAEEGIHYHFHHSRKGHELVFGDGLRVFRRTSTANYQQVPMQAGVIRFAVTEGGEQSDRTRQKGEGESTLPFVSAGHLLPLMGLPQEELNHLWLVTGVVHRGFDPRQLSSVTTVQKGMYINHFQVAPWESGFKPPPLPRACVAAVQCAYVIGAADELVSADSKGRVNVQFDWSYPGQGGEGGDCWLPVAAHLSKTLRGGMPVVVSFIEGDMDRPLISACVWQSTDAIADPPQASSPPEKLEVNLGPMTTVGDRSWIQIEGGSRISYQQGCELSFTVGDSTLSIDGAGVKLSSPQILLTAGVRPDADPER</sequence>
<proteinExistence type="predicted"/>
<name>A0ABY6FHJ6_9PSED</name>
<protein>
    <submittedName>
        <fullName evidence="1">Type IV secretion protein Rhs</fullName>
    </submittedName>
</protein>
<dbReference type="Proteomes" id="UP001063228">
    <property type="component" value="Chromosome"/>
</dbReference>
<dbReference type="SUPFAM" id="SSF69279">
    <property type="entry name" value="Phage tail proteins"/>
    <property type="match status" value="2"/>
</dbReference>
<dbReference type="Gene3D" id="2.40.50.230">
    <property type="entry name" value="Gp5 N-terminal domain"/>
    <property type="match status" value="1"/>
</dbReference>
<gene>
    <name evidence="1" type="ORF">K3169_04165</name>
</gene>
<evidence type="ECO:0000313" key="2">
    <source>
        <dbReference type="Proteomes" id="UP001063228"/>
    </source>
</evidence>
<dbReference type="Gene3D" id="2.30.110.50">
    <property type="match status" value="1"/>
</dbReference>
<reference evidence="1" key="1">
    <citation type="submission" date="2021-08" db="EMBL/GenBank/DDBJ databases">
        <title>Complete genome sequence of Pseudomonas phytophila.</title>
        <authorList>
            <person name="Weir B.S."/>
            <person name="Templeton M.D."/>
            <person name="Arshed S."/>
            <person name="Andersen M.T."/>
            <person name="Jayaraman J."/>
        </authorList>
    </citation>
    <scope>NUCLEOTIDE SEQUENCE</scope>
    <source>
        <strain evidence="1">ICMP 23753</strain>
    </source>
</reference>
<organism evidence="1 2">
    <name type="scientific">Pseudomonas phytophila</name>
    <dbReference type="NCBI Taxonomy" id="2867264"/>
    <lineage>
        <taxon>Bacteria</taxon>
        <taxon>Pseudomonadati</taxon>
        <taxon>Pseudomonadota</taxon>
        <taxon>Gammaproteobacteria</taxon>
        <taxon>Pseudomonadales</taxon>
        <taxon>Pseudomonadaceae</taxon>
        <taxon>Pseudomonas</taxon>
    </lineage>
</organism>
<dbReference type="RefSeq" id="WP_263270124.1">
    <property type="nucleotide sequence ID" value="NZ_CP081201.1"/>
</dbReference>
<dbReference type="InterPro" id="IPR037026">
    <property type="entry name" value="Vgr_OB-fold_dom_sf"/>
</dbReference>
<dbReference type="Gene3D" id="3.55.50.10">
    <property type="entry name" value="Baseplate protein-like domains"/>
    <property type="match status" value="1"/>
</dbReference>
<accession>A0ABY6FHJ6</accession>
<dbReference type="EMBL" id="CP081201">
    <property type="protein sequence ID" value="UXZ97113.1"/>
    <property type="molecule type" value="Genomic_DNA"/>
</dbReference>